<dbReference type="KEGG" id="lbt:AYR52_01710"/>
<dbReference type="OrthoDB" id="503948at2"/>
<dbReference type="STRING" id="375175.AYR53_06625"/>
<evidence type="ECO:0000313" key="1">
    <source>
        <dbReference type="EMBL" id="ANK62470.1"/>
    </source>
</evidence>
<dbReference type="InterPro" id="IPR029058">
    <property type="entry name" value="AB_hydrolase_fold"/>
</dbReference>
<dbReference type="AlphaFoldDB" id="A0A192H281"/>
<dbReference type="RefSeq" id="WP_068223040.1">
    <property type="nucleotide sequence ID" value="NZ_CP014623.1"/>
</dbReference>
<dbReference type="Gene3D" id="3.40.50.1820">
    <property type="entry name" value="alpha/beta hydrolase"/>
    <property type="match status" value="1"/>
</dbReference>
<protein>
    <submittedName>
        <fullName evidence="1">Uncharacterized protein</fullName>
    </submittedName>
</protein>
<sequence length="320" mass="35479">MQLIILLVVILFGAVLLVLADQLHQLALPKYRLPAPKQLKQALGFTRTPTIFIHGFHGNRFSFGRMLARFNRQGIAQKALVIRVSSAGRVSVRGKLPTAVANPTIQLLFSDNGASLKKQSDWLRLVLAQLKQNYHVEQVNLVGHSMGAVSLFRYLLAAGGDEDQPTIKKVITLAGPFNDLDVGEDGAQVFSYELRGDGPVAKTPVYQAFEKNMSYLPTGVAWLNIAGDLLDGSDSDGSVSVDSALSLRFLLDKRIGRYRESLITGLKAAHYRLHENPQVDQAICHFLWPVKRIKVTRDKTGRIDHATYQRLLRSDLVSLT</sequence>
<dbReference type="InterPro" id="IPR010315">
    <property type="entry name" value="DUF915_hydro-like"/>
</dbReference>
<reference evidence="1 2" key="1">
    <citation type="submission" date="2016-03" db="EMBL/GenBank/DDBJ databases">
        <title>Pediococcus and Lactobacillus from brewery environment - whole genome sequencing and assembly.</title>
        <authorList>
            <person name="Behr J."/>
            <person name="Geissler A.J."/>
            <person name="Vogel R.F."/>
        </authorList>
    </citation>
    <scope>NUCLEOTIDE SEQUENCE [LARGE SCALE GENOMIC DNA]</scope>
    <source>
        <strain evidence="1 2">TMW 1.1989</strain>
    </source>
</reference>
<dbReference type="EMBL" id="CP014873">
    <property type="protein sequence ID" value="ANK62470.1"/>
    <property type="molecule type" value="Genomic_DNA"/>
</dbReference>
<evidence type="ECO:0000313" key="2">
    <source>
        <dbReference type="Proteomes" id="UP000078582"/>
    </source>
</evidence>
<name>A0A192H281_9LACO</name>
<dbReference type="Pfam" id="PF06028">
    <property type="entry name" value="DUF915"/>
    <property type="match status" value="1"/>
</dbReference>
<dbReference type="Proteomes" id="UP000078582">
    <property type="component" value="Chromosome"/>
</dbReference>
<organism evidence="1 2">
    <name type="scientific">Loigolactobacillus backii</name>
    <dbReference type="NCBI Taxonomy" id="375175"/>
    <lineage>
        <taxon>Bacteria</taxon>
        <taxon>Bacillati</taxon>
        <taxon>Bacillota</taxon>
        <taxon>Bacilli</taxon>
        <taxon>Lactobacillales</taxon>
        <taxon>Lactobacillaceae</taxon>
        <taxon>Loigolactobacillus</taxon>
    </lineage>
</organism>
<accession>A0A192H281</accession>
<dbReference type="GeneID" id="42981925"/>
<keyword evidence="2" id="KW-1185">Reference proteome</keyword>
<proteinExistence type="predicted"/>
<dbReference type="SUPFAM" id="SSF53474">
    <property type="entry name" value="alpha/beta-Hydrolases"/>
    <property type="match status" value="1"/>
</dbReference>
<gene>
    <name evidence="1" type="ORF">AYR53_06625</name>
</gene>